<evidence type="ECO:0000313" key="2">
    <source>
        <dbReference type="WBParaSite" id="PEQ_0001360701-mRNA-1"/>
    </source>
</evidence>
<dbReference type="WBParaSite" id="PEQ_0001360701-mRNA-1">
    <property type="protein sequence ID" value="PEQ_0001360701-mRNA-1"/>
    <property type="gene ID" value="PEQ_0001360701"/>
</dbReference>
<reference evidence="2" key="1">
    <citation type="submission" date="2022-11" db="UniProtKB">
        <authorList>
            <consortium name="WormBaseParasite"/>
        </authorList>
    </citation>
    <scope>IDENTIFICATION</scope>
</reference>
<dbReference type="AlphaFoldDB" id="A0A914S5J5"/>
<organism evidence="1 2">
    <name type="scientific">Parascaris equorum</name>
    <name type="common">Equine roundworm</name>
    <dbReference type="NCBI Taxonomy" id="6256"/>
    <lineage>
        <taxon>Eukaryota</taxon>
        <taxon>Metazoa</taxon>
        <taxon>Ecdysozoa</taxon>
        <taxon>Nematoda</taxon>
        <taxon>Chromadorea</taxon>
        <taxon>Rhabditida</taxon>
        <taxon>Spirurina</taxon>
        <taxon>Ascaridomorpha</taxon>
        <taxon>Ascaridoidea</taxon>
        <taxon>Ascarididae</taxon>
        <taxon>Parascaris</taxon>
    </lineage>
</organism>
<accession>A0A914S5J5</accession>
<sequence>MFFEITSSLLLYCCLKFEFQCFNSYLQIKSGIKLFSYIKLDNVKLSVSDVTSDLNESVDFVGIIISEMSDGITDGVVPGVNSSASSIS</sequence>
<evidence type="ECO:0000313" key="1">
    <source>
        <dbReference type="Proteomes" id="UP000887564"/>
    </source>
</evidence>
<dbReference type="Proteomes" id="UP000887564">
    <property type="component" value="Unplaced"/>
</dbReference>
<name>A0A914S5J5_PAREQ</name>
<keyword evidence="1" id="KW-1185">Reference proteome</keyword>
<protein>
    <submittedName>
        <fullName evidence="2">Uncharacterized protein</fullName>
    </submittedName>
</protein>
<proteinExistence type="predicted"/>